<dbReference type="RefSeq" id="WP_184234405.1">
    <property type="nucleotide sequence ID" value="NZ_JACHMJ010000001.1"/>
</dbReference>
<gene>
    <name evidence="6" type="ORF">HD599_001094</name>
</gene>
<keyword evidence="2 5" id="KW-0812">Transmembrane</keyword>
<feature type="transmembrane region" description="Helical" evidence="5">
    <location>
        <begin position="30"/>
        <end position="48"/>
    </location>
</feature>
<evidence type="ECO:0000256" key="4">
    <source>
        <dbReference type="ARBA" id="ARBA00023136"/>
    </source>
</evidence>
<evidence type="ECO:0000256" key="2">
    <source>
        <dbReference type="ARBA" id="ARBA00022692"/>
    </source>
</evidence>
<dbReference type="SUPFAM" id="SSF50494">
    <property type="entry name" value="Trypsin-like serine proteases"/>
    <property type="match status" value="1"/>
</dbReference>
<evidence type="ECO:0000256" key="1">
    <source>
        <dbReference type="ARBA" id="ARBA00004141"/>
    </source>
</evidence>
<name>A0A841AM13_9MICO</name>
<reference evidence="6 7" key="1">
    <citation type="submission" date="2020-08" db="EMBL/GenBank/DDBJ databases">
        <title>Sequencing the genomes of 1000 actinobacteria strains.</title>
        <authorList>
            <person name="Klenk H.-P."/>
        </authorList>
    </citation>
    <scope>NUCLEOTIDE SEQUENCE [LARGE SCALE GENOMIC DNA]</scope>
    <source>
        <strain evidence="6 7">DSM 105784</strain>
    </source>
</reference>
<dbReference type="GO" id="GO:0009403">
    <property type="term" value="P:toxin biosynthetic process"/>
    <property type="evidence" value="ECO:0007669"/>
    <property type="project" value="InterPro"/>
</dbReference>
<dbReference type="AlphaFoldDB" id="A0A841AM13"/>
<keyword evidence="4 5" id="KW-0472">Membrane</keyword>
<evidence type="ECO:0000313" key="7">
    <source>
        <dbReference type="Proteomes" id="UP000536685"/>
    </source>
</evidence>
<feature type="transmembrane region" description="Helical" evidence="5">
    <location>
        <begin position="102"/>
        <end position="128"/>
    </location>
</feature>
<dbReference type="PANTHER" id="PTHR43019">
    <property type="entry name" value="SERINE ENDOPROTEASE DEGS"/>
    <property type="match status" value="1"/>
</dbReference>
<keyword evidence="7" id="KW-1185">Reference proteome</keyword>
<dbReference type="PRINTS" id="PR00834">
    <property type="entry name" value="PROTEASES2C"/>
</dbReference>
<protein>
    <submittedName>
        <fullName evidence="6">S1-C subfamily serine protease</fullName>
    </submittedName>
</protein>
<evidence type="ECO:0000256" key="3">
    <source>
        <dbReference type="ARBA" id="ARBA00022989"/>
    </source>
</evidence>
<organism evidence="6 7">
    <name type="scientific">Conyzicola lurida</name>
    <dbReference type="NCBI Taxonomy" id="1172621"/>
    <lineage>
        <taxon>Bacteria</taxon>
        <taxon>Bacillati</taxon>
        <taxon>Actinomycetota</taxon>
        <taxon>Actinomycetes</taxon>
        <taxon>Micrococcales</taxon>
        <taxon>Microbacteriaceae</taxon>
        <taxon>Conyzicola</taxon>
    </lineage>
</organism>
<dbReference type="PANTHER" id="PTHR43019:SF23">
    <property type="entry name" value="PROTEASE DO-LIKE 5, CHLOROPLASTIC"/>
    <property type="match status" value="1"/>
</dbReference>
<feature type="transmembrane region" description="Helical" evidence="5">
    <location>
        <begin position="6"/>
        <end position="23"/>
    </location>
</feature>
<dbReference type="GO" id="GO:0016020">
    <property type="term" value="C:membrane"/>
    <property type="evidence" value="ECO:0007669"/>
    <property type="project" value="UniProtKB-SubCell"/>
</dbReference>
<dbReference type="InterPro" id="IPR009003">
    <property type="entry name" value="Peptidase_S1_PA"/>
</dbReference>
<evidence type="ECO:0000313" key="6">
    <source>
        <dbReference type="EMBL" id="MBB5842771.1"/>
    </source>
</evidence>
<keyword evidence="3 5" id="KW-1133">Transmembrane helix</keyword>
<dbReference type="Proteomes" id="UP000536685">
    <property type="component" value="Unassembled WGS sequence"/>
</dbReference>
<keyword evidence="6" id="KW-0645">Protease</keyword>
<sequence length="395" mass="39788">MTESWLLDLLLVILIAAYVVAGYRRGILHSVASIAGILAGAVAAYFAVPLVGSLVPEPMWRIVATVFVAITLVLLGHSVGTRIGSAARSTLKKSPLRVVDRILGAAVNLAASALIASLLALSATALGIPVVSQAIGSSTVLRTIDDVTPDPVEALLAQLRSAVVDGGLPLITEALGGITTSPELPLVETGTPALTAAAASVVRITGNAYECGQNQTGSGFVVATDRVVTNAHVVAGVTEPIVELPGGGALAGQVVYFDPVKDLAVIAVAGMETAPLPLSGLLAPETTGVVDGYPYGGPFTTEPARVLSITTSGVDDIYGGANGSREIYTLAADVREGNSGGPLLTESGSVAGVVFAKSAELENVGYALTMTELEPVAAQAPTLTDTVASGTCISG</sequence>
<comment type="caution">
    <text evidence="6">The sequence shown here is derived from an EMBL/GenBank/DDBJ whole genome shotgun (WGS) entry which is preliminary data.</text>
</comment>
<evidence type="ECO:0000256" key="5">
    <source>
        <dbReference type="SAM" id="Phobius"/>
    </source>
</evidence>
<dbReference type="InterPro" id="IPR043504">
    <property type="entry name" value="Peptidase_S1_PA_chymotrypsin"/>
</dbReference>
<dbReference type="InterPro" id="IPR003825">
    <property type="entry name" value="Colicin-V_CvpA"/>
</dbReference>
<dbReference type="InterPro" id="IPR047680">
    <property type="entry name" value="MarP-like"/>
</dbReference>
<feature type="transmembrane region" description="Helical" evidence="5">
    <location>
        <begin position="60"/>
        <end position="81"/>
    </location>
</feature>
<proteinExistence type="predicted"/>
<dbReference type="GO" id="GO:0004252">
    <property type="term" value="F:serine-type endopeptidase activity"/>
    <property type="evidence" value="ECO:0007669"/>
    <property type="project" value="InterPro"/>
</dbReference>
<dbReference type="Pfam" id="PF13365">
    <property type="entry name" value="Trypsin_2"/>
    <property type="match status" value="1"/>
</dbReference>
<keyword evidence="6" id="KW-0378">Hydrolase</keyword>
<dbReference type="Pfam" id="PF02674">
    <property type="entry name" value="Colicin_V"/>
    <property type="match status" value="1"/>
</dbReference>
<accession>A0A841AM13</accession>
<dbReference type="EMBL" id="JACHMJ010000001">
    <property type="protein sequence ID" value="MBB5842771.1"/>
    <property type="molecule type" value="Genomic_DNA"/>
</dbReference>
<comment type="subcellular location">
    <subcellularLocation>
        <location evidence="1">Membrane</location>
        <topology evidence="1">Multi-pass membrane protein</topology>
    </subcellularLocation>
</comment>
<dbReference type="Gene3D" id="2.40.10.10">
    <property type="entry name" value="Trypsin-like serine proteases"/>
    <property type="match status" value="2"/>
</dbReference>
<dbReference type="InterPro" id="IPR001940">
    <property type="entry name" value="Peptidase_S1C"/>
</dbReference>
<dbReference type="NCBIfam" id="NF033740">
    <property type="entry name" value="MarP_fam_protase"/>
    <property type="match status" value="1"/>
</dbReference>
<dbReference type="GO" id="GO:0006508">
    <property type="term" value="P:proteolysis"/>
    <property type="evidence" value="ECO:0007669"/>
    <property type="project" value="UniProtKB-KW"/>
</dbReference>